<dbReference type="AlphaFoldDB" id="A0A6M5YR25"/>
<dbReference type="KEGG" id="ftj:FTUN_3350"/>
<accession>A0A6M5YR25</accession>
<evidence type="ECO:0000313" key="2">
    <source>
        <dbReference type="Proteomes" id="UP000503447"/>
    </source>
</evidence>
<dbReference type="EMBL" id="CP053452">
    <property type="protein sequence ID" value="QJW95796.1"/>
    <property type="molecule type" value="Genomic_DNA"/>
</dbReference>
<keyword evidence="2" id="KW-1185">Reference proteome</keyword>
<organism evidence="1 2">
    <name type="scientific">Frigoriglobus tundricola</name>
    <dbReference type="NCBI Taxonomy" id="2774151"/>
    <lineage>
        <taxon>Bacteria</taxon>
        <taxon>Pseudomonadati</taxon>
        <taxon>Planctomycetota</taxon>
        <taxon>Planctomycetia</taxon>
        <taxon>Gemmatales</taxon>
        <taxon>Gemmataceae</taxon>
        <taxon>Frigoriglobus</taxon>
    </lineage>
</organism>
<proteinExistence type="predicted"/>
<sequence>MSPPGSFNVPELAGGFLGWVAVSDSDGYGM</sequence>
<name>A0A6M5YR25_9BACT</name>
<protein>
    <submittedName>
        <fullName evidence="1">Uncharacterized protein</fullName>
    </submittedName>
</protein>
<gene>
    <name evidence="1" type="ORF">FTUN_3350</name>
</gene>
<reference evidence="2" key="1">
    <citation type="submission" date="2020-05" db="EMBL/GenBank/DDBJ databases">
        <title>Frigoriglobus tundricola gen. nov., sp. nov., a psychrotolerant cellulolytic planctomycete of the family Gemmataceae with two divergent copies of 16S rRNA gene.</title>
        <authorList>
            <person name="Kulichevskaya I.S."/>
            <person name="Ivanova A.A."/>
            <person name="Naumoff D.G."/>
            <person name="Beletsky A.V."/>
            <person name="Rijpstra W.I.C."/>
            <person name="Sinninghe Damste J.S."/>
            <person name="Mardanov A.V."/>
            <person name="Ravin N.V."/>
            <person name="Dedysh S.N."/>
        </authorList>
    </citation>
    <scope>NUCLEOTIDE SEQUENCE [LARGE SCALE GENOMIC DNA]</scope>
    <source>
        <strain evidence="2">PL17</strain>
    </source>
</reference>
<evidence type="ECO:0000313" key="1">
    <source>
        <dbReference type="EMBL" id="QJW95796.1"/>
    </source>
</evidence>
<dbReference type="Proteomes" id="UP000503447">
    <property type="component" value="Chromosome"/>
</dbReference>